<evidence type="ECO:0000259" key="1">
    <source>
        <dbReference type="Pfam" id="PF13439"/>
    </source>
</evidence>
<dbReference type="KEGG" id="eic:NT01EI_1308"/>
<dbReference type="PANTHER" id="PTHR12526:SF630">
    <property type="entry name" value="GLYCOSYLTRANSFERASE"/>
    <property type="match status" value="1"/>
</dbReference>
<protein>
    <submittedName>
        <fullName evidence="2">Glycosyl transferase, group 1 family protein</fullName>
        <ecNumber evidence="2">2.4.1.-</ecNumber>
    </submittedName>
</protein>
<dbReference type="GO" id="GO:0016757">
    <property type="term" value="F:glycosyltransferase activity"/>
    <property type="evidence" value="ECO:0007669"/>
    <property type="project" value="UniProtKB-KW"/>
</dbReference>
<dbReference type="Pfam" id="PF13692">
    <property type="entry name" value="Glyco_trans_1_4"/>
    <property type="match status" value="1"/>
</dbReference>
<dbReference type="RefSeq" id="WP_015870671.1">
    <property type="nucleotide sequence ID" value="NC_012779.2"/>
</dbReference>
<dbReference type="SUPFAM" id="SSF53756">
    <property type="entry name" value="UDP-Glycosyltransferase/glycogen phosphorylase"/>
    <property type="match status" value="1"/>
</dbReference>
<dbReference type="AlphaFoldDB" id="C5BCQ0"/>
<proteinExistence type="predicted"/>
<name>C5BCQ0_EDWI9</name>
<dbReference type="Gene3D" id="3.40.50.2000">
    <property type="entry name" value="Glycogen Phosphorylase B"/>
    <property type="match status" value="2"/>
</dbReference>
<evidence type="ECO:0000313" key="2">
    <source>
        <dbReference type="EMBL" id="ACR68505.1"/>
    </source>
</evidence>
<dbReference type="OrthoDB" id="9777346at2"/>
<dbReference type="InterPro" id="IPR028098">
    <property type="entry name" value="Glyco_trans_4-like_N"/>
</dbReference>
<gene>
    <name evidence="2" type="ordered locus">NT01EI_1308</name>
</gene>
<dbReference type="EC" id="2.4.1.-" evidence="2"/>
<feature type="domain" description="Glycosyltransferase subfamily 4-like N-terminal" evidence="1">
    <location>
        <begin position="13"/>
        <end position="168"/>
    </location>
</feature>
<reference evidence="3" key="1">
    <citation type="submission" date="2009-03" db="EMBL/GenBank/DDBJ databases">
        <title>Complete genome sequence of Edwardsiella ictaluri 93-146.</title>
        <authorList>
            <person name="Williams M.L."/>
            <person name="Gillaspy A.F."/>
            <person name="Dyer D.W."/>
            <person name="Thune R.L."/>
            <person name="Waldbieser G.C."/>
            <person name="Schuster S.C."/>
            <person name="Gipson J."/>
            <person name="Zaitshik J."/>
            <person name="Landry C."/>
            <person name="Lawrence M.L."/>
        </authorList>
    </citation>
    <scope>NUCLEOTIDE SEQUENCE [LARGE SCALE GENOMIC DNA]</scope>
    <source>
        <strain evidence="3">93-146</strain>
    </source>
</reference>
<sequence length="345" mass="38608">MKKIFFVITKSEIGGAQKWIVELSNILKEQYEIFIITSGDGWLTSKFDSSHVILYPGLLNLKSIFCFFKLANIFRKYKADIVISSSANAGVYARLSKFLYSHKSIYVSHGWSCLYNGGRLKKIQCLVERFLSLISDKILCVSENDMNNAIKFIGIKEKKLFVIRNGVSPLKKKNVINVRKKVLFVGRMIHPKRPDLFVAVADSFPDVDFYLVGDGPLKQRLETSCQHNNVYFLGEINGFDSFQCYDIFVLCSDSEGLPMSALEAASSGVPILLSDVGGCSELITLMNNGCSNGELFSNDISSLRCKLGAVLLEYDKYFSSAQVVSGCFDINNLAEKYIELIEGDK</sequence>
<reference evidence="2 3" key="2">
    <citation type="journal article" date="2012" name="J. Bacteriol.">
        <title>Genome Sequence of Edwardsiella ictaluri 93-146, a Strain Associated with a Natural Channel Catfish Outbreak of Enteric Septicemia of Catfish.</title>
        <authorList>
            <person name="Williams M.L."/>
            <person name="Gillaspy A.F."/>
            <person name="Dyer D.W."/>
            <person name="Thune R.L."/>
            <person name="Waldbieser G.C."/>
            <person name="Schuster S.C."/>
            <person name="Gipson J."/>
            <person name="Zaitshik J."/>
            <person name="Landry C."/>
            <person name="Banes M.M."/>
            <person name="Lawrence M.L."/>
        </authorList>
    </citation>
    <scope>NUCLEOTIDE SEQUENCE [LARGE SCALE GENOMIC DNA]</scope>
    <source>
        <strain evidence="2 3">93-146</strain>
    </source>
</reference>
<accession>C5BCQ0</accession>
<dbReference type="Proteomes" id="UP000001485">
    <property type="component" value="Chromosome"/>
</dbReference>
<dbReference type="Pfam" id="PF13439">
    <property type="entry name" value="Glyco_transf_4"/>
    <property type="match status" value="1"/>
</dbReference>
<keyword evidence="2" id="KW-0328">Glycosyltransferase</keyword>
<dbReference type="EMBL" id="CP001600">
    <property type="protein sequence ID" value="ACR68505.1"/>
    <property type="molecule type" value="Genomic_DNA"/>
</dbReference>
<evidence type="ECO:0000313" key="3">
    <source>
        <dbReference type="Proteomes" id="UP000001485"/>
    </source>
</evidence>
<dbReference type="HOGENOM" id="CLU_009583_0_3_6"/>
<keyword evidence="2" id="KW-0808">Transferase</keyword>
<organism evidence="2 3">
    <name type="scientific">Edwardsiella ictaluri (strain 93-146)</name>
    <dbReference type="NCBI Taxonomy" id="634503"/>
    <lineage>
        <taxon>Bacteria</taxon>
        <taxon>Pseudomonadati</taxon>
        <taxon>Pseudomonadota</taxon>
        <taxon>Gammaproteobacteria</taxon>
        <taxon>Enterobacterales</taxon>
        <taxon>Hafniaceae</taxon>
        <taxon>Edwardsiella</taxon>
    </lineage>
</organism>
<dbReference type="PANTHER" id="PTHR12526">
    <property type="entry name" value="GLYCOSYLTRANSFERASE"/>
    <property type="match status" value="1"/>
</dbReference>